<protein>
    <submittedName>
        <fullName evidence="3">Uncharacterized protein</fullName>
    </submittedName>
</protein>
<sequence length="259" mass="26452">MKNLALGLFLLVLMEFVFAQNSSSAVNTTMTSNETTYTTQPYTASTASTATTATAATAATTATAATAATTAATIGTTVTLENRLSLISMSIPLLGVSLRKATGTLPKVPDNFMYISGASLSCLTVKMLPLGLYTLLLLTLVKVEAMTTSMTPVAPTATSSPTTTTTVASTTATSSPTTTTTVAPTTATSSPTSTTPVVNNCSWFPTTTTTVAPTTATSSPTTTTTAPTTATSSQPLLQPWPQQLQLVPQPTTPVANNCS</sequence>
<feature type="region of interest" description="Disordered" evidence="1">
    <location>
        <begin position="152"/>
        <end position="195"/>
    </location>
</feature>
<evidence type="ECO:0000313" key="3">
    <source>
        <dbReference type="EMBL" id="KAG7499995.1"/>
    </source>
</evidence>
<name>A0AAV6R6C1_SOLSE</name>
<organism evidence="3 4">
    <name type="scientific">Solea senegalensis</name>
    <name type="common">Senegalese sole</name>
    <dbReference type="NCBI Taxonomy" id="28829"/>
    <lineage>
        <taxon>Eukaryota</taxon>
        <taxon>Metazoa</taxon>
        <taxon>Chordata</taxon>
        <taxon>Craniata</taxon>
        <taxon>Vertebrata</taxon>
        <taxon>Euteleostomi</taxon>
        <taxon>Actinopterygii</taxon>
        <taxon>Neopterygii</taxon>
        <taxon>Teleostei</taxon>
        <taxon>Neoteleostei</taxon>
        <taxon>Acanthomorphata</taxon>
        <taxon>Carangaria</taxon>
        <taxon>Pleuronectiformes</taxon>
        <taxon>Pleuronectoidei</taxon>
        <taxon>Soleidae</taxon>
        <taxon>Solea</taxon>
    </lineage>
</organism>
<feature type="signal peptide" evidence="2">
    <location>
        <begin position="1"/>
        <end position="19"/>
    </location>
</feature>
<gene>
    <name evidence="3" type="ORF">JOB18_005032</name>
</gene>
<feature type="chain" id="PRO_5043989282" evidence="2">
    <location>
        <begin position="20"/>
        <end position="259"/>
    </location>
</feature>
<keyword evidence="2" id="KW-0732">Signal</keyword>
<proteinExistence type="predicted"/>
<reference evidence="3 4" key="1">
    <citation type="journal article" date="2021" name="Sci. Rep.">
        <title>Chromosome anchoring in Senegalese sole (Solea senegalensis) reveals sex-associated markers and genome rearrangements in flatfish.</title>
        <authorList>
            <person name="Guerrero-Cozar I."/>
            <person name="Gomez-Garrido J."/>
            <person name="Berbel C."/>
            <person name="Martinez-Blanch J.F."/>
            <person name="Alioto T."/>
            <person name="Claros M.G."/>
            <person name="Gagnaire P.A."/>
            <person name="Manchado M."/>
        </authorList>
    </citation>
    <scope>NUCLEOTIDE SEQUENCE [LARGE SCALE GENOMIC DNA]</scope>
    <source>
        <strain evidence="3">Sse05_10M</strain>
    </source>
</reference>
<feature type="region of interest" description="Disordered" evidence="1">
    <location>
        <begin position="211"/>
        <end position="235"/>
    </location>
</feature>
<dbReference type="EMBL" id="JAGKHQ010000013">
    <property type="protein sequence ID" value="KAG7499995.1"/>
    <property type="molecule type" value="Genomic_DNA"/>
</dbReference>
<dbReference type="AlphaFoldDB" id="A0AAV6R6C1"/>
<comment type="caution">
    <text evidence="3">The sequence shown here is derived from an EMBL/GenBank/DDBJ whole genome shotgun (WGS) entry which is preliminary data.</text>
</comment>
<evidence type="ECO:0000256" key="1">
    <source>
        <dbReference type="SAM" id="MobiDB-lite"/>
    </source>
</evidence>
<evidence type="ECO:0000256" key="2">
    <source>
        <dbReference type="SAM" id="SignalP"/>
    </source>
</evidence>
<accession>A0AAV6R6C1</accession>
<evidence type="ECO:0000313" key="4">
    <source>
        <dbReference type="Proteomes" id="UP000693946"/>
    </source>
</evidence>
<dbReference type="Proteomes" id="UP000693946">
    <property type="component" value="Linkage Group LG20"/>
</dbReference>
<keyword evidence="4" id="KW-1185">Reference proteome</keyword>